<dbReference type="EMBL" id="WOCE01000015">
    <property type="protein sequence ID" value="KAE9598492.1"/>
    <property type="molecule type" value="Genomic_DNA"/>
</dbReference>
<keyword evidence="2" id="KW-1185">Reference proteome</keyword>
<dbReference type="Proteomes" id="UP000447434">
    <property type="component" value="Chromosome 15"/>
</dbReference>
<protein>
    <submittedName>
        <fullName evidence="1">Putative RNA-directed DNA polymerase</fullName>
    </submittedName>
</protein>
<dbReference type="GO" id="GO:0003964">
    <property type="term" value="F:RNA-directed DNA polymerase activity"/>
    <property type="evidence" value="ECO:0007669"/>
    <property type="project" value="UniProtKB-KW"/>
</dbReference>
<gene>
    <name evidence="1" type="ORF">Lalb_Chr15g0081561</name>
</gene>
<dbReference type="PANTHER" id="PTHR11439">
    <property type="entry name" value="GAG-POL-RELATED RETROTRANSPOSON"/>
    <property type="match status" value="1"/>
</dbReference>
<comment type="caution">
    <text evidence="1">The sequence shown here is derived from an EMBL/GenBank/DDBJ whole genome shotgun (WGS) entry which is preliminary data.</text>
</comment>
<reference evidence="2" key="1">
    <citation type="journal article" date="2020" name="Nat. Commun.">
        <title>Genome sequence of the cluster root forming white lupin.</title>
        <authorList>
            <person name="Hufnagel B."/>
            <person name="Marques A."/>
            <person name="Soriano A."/>
            <person name="Marques L."/>
            <person name="Divol F."/>
            <person name="Doumas P."/>
            <person name="Sallet E."/>
            <person name="Mancinotti D."/>
            <person name="Carrere S."/>
            <person name="Marande W."/>
            <person name="Arribat S."/>
            <person name="Keller J."/>
            <person name="Huneau C."/>
            <person name="Blein T."/>
            <person name="Aime D."/>
            <person name="Laguerre M."/>
            <person name="Taylor J."/>
            <person name="Schubert V."/>
            <person name="Nelson M."/>
            <person name="Geu-Flores F."/>
            <person name="Crespi M."/>
            <person name="Gallardo-Guerrero K."/>
            <person name="Delaux P.-M."/>
            <person name="Salse J."/>
            <person name="Berges H."/>
            <person name="Guyot R."/>
            <person name="Gouzy J."/>
            <person name="Peret B."/>
        </authorList>
    </citation>
    <scope>NUCLEOTIDE SEQUENCE [LARGE SCALE GENOMIC DNA]</scope>
    <source>
        <strain evidence="2">cv. Amiga</strain>
    </source>
</reference>
<proteinExistence type="predicted"/>
<keyword evidence="1" id="KW-0695">RNA-directed DNA polymerase</keyword>
<sequence length="190" mass="21711">MLMILSTKHILSNKLSIKYLGNLRFLGMEIARSSKGIALYQRMYVLDLLSEIDTIAAKPSSTPMDYKNKLHSLSSSPLQDPTSYIRLKKLLYFAHSRPDINFVVSHLNQLNSCLTNQHQLAAVRILKYLKSSHALGLIFPTHNNTILKGFSDFVWGECLNTRKSVTRWCFFIVSSLVSWKSKNQTILFKS</sequence>
<accession>A0A6A4P929</accession>
<evidence type="ECO:0000313" key="2">
    <source>
        <dbReference type="Proteomes" id="UP000447434"/>
    </source>
</evidence>
<keyword evidence="1" id="KW-0548">Nucleotidyltransferase</keyword>
<name>A0A6A4P929_LUPAL</name>
<dbReference type="AlphaFoldDB" id="A0A6A4P929"/>
<organism evidence="1 2">
    <name type="scientific">Lupinus albus</name>
    <name type="common">White lupine</name>
    <name type="synonym">Lupinus termis</name>
    <dbReference type="NCBI Taxonomy" id="3870"/>
    <lineage>
        <taxon>Eukaryota</taxon>
        <taxon>Viridiplantae</taxon>
        <taxon>Streptophyta</taxon>
        <taxon>Embryophyta</taxon>
        <taxon>Tracheophyta</taxon>
        <taxon>Spermatophyta</taxon>
        <taxon>Magnoliopsida</taxon>
        <taxon>eudicotyledons</taxon>
        <taxon>Gunneridae</taxon>
        <taxon>Pentapetalae</taxon>
        <taxon>rosids</taxon>
        <taxon>fabids</taxon>
        <taxon>Fabales</taxon>
        <taxon>Fabaceae</taxon>
        <taxon>Papilionoideae</taxon>
        <taxon>50 kb inversion clade</taxon>
        <taxon>genistoids sensu lato</taxon>
        <taxon>core genistoids</taxon>
        <taxon>Genisteae</taxon>
        <taxon>Lupinus</taxon>
    </lineage>
</organism>
<dbReference type="PANTHER" id="PTHR11439:SF454">
    <property type="match status" value="1"/>
</dbReference>
<dbReference type="OrthoDB" id="414945at2759"/>
<evidence type="ECO:0000313" key="1">
    <source>
        <dbReference type="EMBL" id="KAE9598492.1"/>
    </source>
</evidence>
<keyword evidence="1" id="KW-0808">Transferase</keyword>